<sequence length="807" mass="90320">MTWSDCLVLICILACGYASDEAKKLDNIPDIPHSAAPPESSGKARLLIYDYDLHAVTYVHDPALPENSSLSTEIRAKYIFEILQHDRDGCILIRYQISECYEGPCENVPDFYVYIVTGGQNVLGVFTTKEGDVDWGITSAIAYAITNPARGGDGDEQNVNTPFGRCHQFFGKPEDKIFQRKWTNCEFMAQRNHTLFPGLITREYEQFIEYRQNKKIDADIVFVDADEQFILQSPIDANLSLRVHSHLSLEMMNRTRRFIDRFCSVTLKGNECAQEVFGAKLVGKNWYDVNKNLVKLPILGVSKLSDFLIDNQQELTECGSGSSVNCAQLFKKLTNSVREATDDEIAHALQNAANDDVLQILSNAVASVAPTSTWNTAQDVLSSKSASLLNSFYENIAFTTVPVKDALRVLKSWATSESDITLHNTFGYLVHRLCLSSPSNLNSCDKGKEPYFNWLLENKGGFTPIQQATALWHLHFKSVAGYFHHFVCSTHDASLINKALTYFEKLHQALFERKTTNKILNTFRNICPQESTTLQSVIAMNTLVRLSADHQTIGSFILRGETLNPANHDLWDLFYHRVEQQKLHGEFKHANYWNTLRNLRAFKPNYVQRSLNSDSSGFWVKYENLSLPVTVKGALIKDEADSDVLHYSIASHLPILSHTQSGETSHLSKLGLGSLPTSHKGQSIILRDYSQTIRLVGGLSLDLTESAIAFGIGEKSHLRQNLDLSLSATLRHVDQVFGSFTKESRFTTGIVAEVVDDTCPRIAINDINYEHESSEESTAKTSSYKQATKTPGISINLGSHVNAQCSV</sequence>
<evidence type="ECO:0000313" key="2">
    <source>
        <dbReference type="Proteomes" id="UP000492821"/>
    </source>
</evidence>
<evidence type="ECO:0000256" key="1">
    <source>
        <dbReference type="SAM" id="SignalP"/>
    </source>
</evidence>
<keyword evidence="1" id="KW-0732">Signal</keyword>
<protein>
    <submittedName>
        <fullName evidence="3">Vitellogenin domain-containing protein</fullName>
    </submittedName>
</protein>
<dbReference type="Gene3D" id="1.25.10.20">
    <property type="entry name" value="Vitellinogen, superhelical"/>
    <property type="match status" value="1"/>
</dbReference>
<dbReference type="GO" id="GO:0016323">
    <property type="term" value="C:basolateral plasma membrane"/>
    <property type="evidence" value="ECO:0007669"/>
    <property type="project" value="TreeGrafter"/>
</dbReference>
<dbReference type="InterPro" id="IPR011030">
    <property type="entry name" value="Lipovitellin_superhlx_dom"/>
</dbReference>
<proteinExistence type="predicted"/>
<feature type="chain" id="PRO_5028993992" evidence="1">
    <location>
        <begin position="19"/>
        <end position="807"/>
    </location>
</feature>
<dbReference type="Proteomes" id="UP000492821">
    <property type="component" value="Unassembled WGS sequence"/>
</dbReference>
<keyword evidence="2" id="KW-1185">Reference proteome</keyword>
<dbReference type="GO" id="GO:0005548">
    <property type="term" value="F:phospholipid transporter activity"/>
    <property type="evidence" value="ECO:0007669"/>
    <property type="project" value="InterPro"/>
</dbReference>
<reference evidence="2" key="1">
    <citation type="journal article" date="2013" name="Genetics">
        <title>The draft genome and transcriptome of Panagrellus redivivus are shaped by the harsh demands of a free-living lifestyle.</title>
        <authorList>
            <person name="Srinivasan J."/>
            <person name="Dillman A.R."/>
            <person name="Macchietto M.G."/>
            <person name="Heikkinen L."/>
            <person name="Lakso M."/>
            <person name="Fracchia K.M."/>
            <person name="Antoshechkin I."/>
            <person name="Mortazavi A."/>
            <person name="Wong G."/>
            <person name="Sternberg P.W."/>
        </authorList>
    </citation>
    <scope>NUCLEOTIDE SEQUENCE [LARGE SCALE GENOMIC DNA]</scope>
    <source>
        <strain evidence="2">MT8872</strain>
    </source>
</reference>
<dbReference type="GO" id="GO:0005794">
    <property type="term" value="C:Golgi apparatus"/>
    <property type="evidence" value="ECO:0007669"/>
    <property type="project" value="TreeGrafter"/>
</dbReference>
<organism evidence="2 3">
    <name type="scientific">Panagrellus redivivus</name>
    <name type="common">Microworm</name>
    <dbReference type="NCBI Taxonomy" id="6233"/>
    <lineage>
        <taxon>Eukaryota</taxon>
        <taxon>Metazoa</taxon>
        <taxon>Ecdysozoa</taxon>
        <taxon>Nematoda</taxon>
        <taxon>Chromadorea</taxon>
        <taxon>Rhabditida</taxon>
        <taxon>Tylenchina</taxon>
        <taxon>Panagrolaimomorpha</taxon>
        <taxon>Panagrolaimoidea</taxon>
        <taxon>Panagrolaimidae</taxon>
        <taxon>Panagrellus</taxon>
    </lineage>
</organism>
<dbReference type="PANTHER" id="PTHR13024:SF0">
    <property type="entry name" value="MICROSOMAL TRIACYLGLYCEROL TRANSFER PROTEIN"/>
    <property type="match status" value="1"/>
</dbReference>
<dbReference type="AlphaFoldDB" id="A0A7E4W5X4"/>
<name>A0A7E4W5X4_PANRE</name>
<feature type="signal peptide" evidence="1">
    <location>
        <begin position="1"/>
        <end position="18"/>
    </location>
</feature>
<dbReference type="PANTHER" id="PTHR13024">
    <property type="entry name" value="MICROSOMAL TRIGLYCERIDE TRANSFER PROTEIN, LARGE SUBUNIT"/>
    <property type="match status" value="1"/>
</dbReference>
<accession>A0A7E4W5X4</accession>
<evidence type="ECO:0000313" key="3">
    <source>
        <dbReference type="WBParaSite" id="Pan_g7418.t1"/>
    </source>
</evidence>
<dbReference type="GO" id="GO:0005783">
    <property type="term" value="C:endoplasmic reticulum"/>
    <property type="evidence" value="ECO:0007669"/>
    <property type="project" value="TreeGrafter"/>
</dbReference>
<dbReference type="GO" id="GO:0042157">
    <property type="term" value="P:lipoprotein metabolic process"/>
    <property type="evidence" value="ECO:0007669"/>
    <property type="project" value="TreeGrafter"/>
</dbReference>
<reference evidence="3" key="2">
    <citation type="submission" date="2020-10" db="UniProtKB">
        <authorList>
            <consortium name="WormBaseParasite"/>
        </authorList>
    </citation>
    <scope>IDENTIFICATION</scope>
</reference>
<dbReference type="InterPro" id="IPR039988">
    <property type="entry name" value="MTTP"/>
</dbReference>
<dbReference type="WBParaSite" id="Pan_g7418.t1">
    <property type="protein sequence ID" value="Pan_g7418.t1"/>
    <property type="gene ID" value="Pan_g7418"/>
</dbReference>